<feature type="domain" description="V-SNARE coiled-coil homology" evidence="8">
    <location>
        <begin position="1038"/>
        <end position="1102"/>
    </location>
</feature>
<feature type="repeat" description="WD" evidence="5">
    <location>
        <begin position="240"/>
        <end position="274"/>
    </location>
</feature>
<comment type="subcellular location">
    <subcellularLocation>
        <location evidence="1">Cytoplasm</location>
    </subcellularLocation>
</comment>
<keyword evidence="5" id="KW-0853">WD repeat</keyword>
<dbReference type="InterPro" id="IPR015943">
    <property type="entry name" value="WD40/YVTN_repeat-like_dom_sf"/>
</dbReference>
<evidence type="ECO:0000256" key="4">
    <source>
        <dbReference type="ARBA" id="ARBA00022490"/>
    </source>
</evidence>
<dbReference type="InterPro" id="IPR013905">
    <property type="entry name" value="Lgl_C_dom"/>
</dbReference>
<dbReference type="PROSITE" id="PS50082">
    <property type="entry name" value="WD_REPEATS_2"/>
    <property type="match status" value="1"/>
</dbReference>
<dbReference type="SUPFAM" id="SSF50978">
    <property type="entry name" value="WD40 repeat-like"/>
    <property type="match status" value="1"/>
</dbReference>
<dbReference type="GO" id="GO:0005096">
    <property type="term" value="F:GTPase activator activity"/>
    <property type="evidence" value="ECO:0007669"/>
    <property type="project" value="TreeGrafter"/>
</dbReference>
<dbReference type="PANTHER" id="PTHR10241:SF25">
    <property type="entry name" value="TOMOSYN, ISOFORM C"/>
    <property type="match status" value="1"/>
</dbReference>
<dbReference type="GO" id="GO:0005737">
    <property type="term" value="C:cytoplasm"/>
    <property type="evidence" value="ECO:0007669"/>
    <property type="project" value="UniProtKB-SubCell"/>
</dbReference>
<keyword evidence="6" id="KW-0175">Coiled coil</keyword>
<organism evidence="9">
    <name type="scientific">Athelia psychrophila</name>
    <dbReference type="NCBI Taxonomy" id="1759441"/>
    <lineage>
        <taxon>Eukaryota</taxon>
        <taxon>Fungi</taxon>
        <taxon>Dikarya</taxon>
        <taxon>Basidiomycota</taxon>
        <taxon>Agaricomycotina</taxon>
        <taxon>Agaricomycetes</taxon>
        <taxon>Agaricomycetidae</taxon>
        <taxon>Atheliales</taxon>
        <taxon>Atheliaceae</taxon>
        <taxon>Athelia</taxon>
    </lineage>
</organism>
<dbReference type="AlphaFoldDB" id="A0A166S034"/>
<evidence type="ECO:0000256" key="5">
    <source>
        <dbReference type="PROSITE-ProRule" id="PRU00221"/>
    </source>
</evidence>
<proteinExistence type="inferred from homology"/>
<dbReference type="PANTHER" id="PTHR10241">
    <property type="entry name" value="LETHAL 2 GIANT LARVAE PROTEIN"/>
    <property type="match status" value="1"/>
</dbReference>
<dbReference type="GO" id="GO:0006893">
    <property type="term" value="P:Golgi to plasma membrane transport"/>
    <property type="evidence" value="ECO:0007669"/>
    <property type="project" value="TreeGrafter"/>
</dbReference>
<evidence type="ECO:0000313" key="9">
    <source>
        <dbReference type="EMBL" id="KZP28851.1"/>
    </source>
</evidence>
<dbReference type="Pfam" id="PF00400">
    <property type="entry name" value="WD40"/>
    <property type="match status" value="1"/>
</dbReference>
<dbReference type="CDD" id="cd15873">
    <property type="entry name" value="R-SNARE_STXBP5_6"/>
    <property type="match status" value="1"/>
</dbReference>
<dbReference type="GO" id="GO:0006887">
    <property type="term" value="P:exocytosis"/>
    <property type="evidence" value="ECO:0007669"/>
    <property type="project" value="UniProtKB-KW"/>
</dbReference>
<dbReference type="Gene3D" id="1.20.5.110">
    <property type="match status" value="1"/>
</dbReference>
<evidence type="ECO:0000256" key="2">
    <source>
        <dbReference type="ARBA" id="ARBA00008070"/>
    </source>
</evidence>
<protein>
    <recommendedName>
        <fullName evidence="8">V-SNARE coiled-coil homology domain-containing protein</fullName>
    </recommendedName>
</protein>
<keyword evidence="3" id="KW-0268">Exocytosis</keyword>
<keyword evidence="4" id="KW-0963">Cytoplasm</keyword>
<sequence>MFSSKHEVHLDLSTDLREMSDWKIGVLGDRPLEYLLNATSLAFDPVSGLLAVGTSNGIIYIYGKPGVICRLALPAPLRVNFLQFAVSLSKLTCIDEGNQLHVWDLASTPHPKLQKTARFGPVNSLTLTASHTHAFVALQSGEIRTYDLLCLRKSPYTIPNMWALYEEQMAASGVADAAINGSQMPTDVVIHPRDLNLAFVAYGGGVVLSDLTQRSTLRAYELVIPAGAPGGAGYNNPNLLTHRRPPVTSIAIHPAGHFFAVGHTDGTIAFWAIEDEDHPLFVRTLDDLEEVNVVDGEKIEQYLPSGNDAGKKNTPAPVDREPIFKLSWSGFPNSDPRGGHTALTVLGGLLPGDTPGVSVLWLPPFNPAAAPASPTTDGQKMVNPFIRKAMRESLLPTKSYFYSTTGPTQDFLLVPRSSPHFAGAFDPVAIILLSDTAMGTRATDTFQFPPPEFEHQPAPATPTEETQGPETADALERELASTLQAMTVTDEPAALRLPPSLCGDKHTVLSGEIHKVESDVYEKYTTSVPGAKPWLPIEGGTAWTNETRASEARLSKYQPHRILITKHKDPIIQFHDISAQLLLSDGETHLERHFPDPLSALTIDLEPVLTDHSAIKHMAPTPPSKVSISLVRIGAASLDCAVVLSTGELIMYQFTDRTHQGKHRPPESDELLILEHVPRLKSARYHPYFMLAAGLGTITACELCDHAFLAVAYADGALFIMDTKMPSIIFRADTKSKHKRLPLLGKSSDGDAFTCLTWTLSRLSENARARVRLIATRESGRTQVFTLKRASNLVWGVEEAVVELETAPHPLASFIIDAKTGARVKVDKSSCAAYGEIEIVGAPRCMWVTAGAKGAKCFVDVDGERIGKVEWGSKVGAVETVQVVEKSGSTVLVAFTDKNEALIYSLPHLEFLQNLRLPGSDLAFSIDPTGDFLASSREHKSSLVRSFSLCSLFNVRRSTYAFPDVDLASRRSQVSVPAPPKPVSAGPPGLLEGAWSWLGGGAGLTGDQIDALLAGPDRPLPVQPKIQQPAGVSPTRGKAAEAAAEASSTGGIYERLTSALNERGQALGDLEDRFNSLQEGSQSMVDQAKRLAVEQSAKSWFKFGN</sequence>
<evidence type="ECO:0000256" key="6">
    <source>
        <dbReference type="PROSITE-ProRule" id="PRU00290"/>
    </source>
</evidence>
<dbReference type="OrthoDB" id="19944at2759"/>
<dbReference type="InterPro" id="IPR042855">
    <property type="entry name" value="V_SNARE_CC"/>
</dbReference>
<comment type="similarity">
    <text evidence="2">Belongs to the WD repeat L(2)GL family.</text>
</comment>
<gene>
    <name evidence="9" type="ORF">FIBSPDRAFT_816652</name>
</gene>
<dbReference type="GO" id="GO:0005886">
    <property type="term" value="C:plasma membrane"/>
    <property type="evidence" value="ECO:0007669"/>
    <property type="project" value="TreeGrafter"/>
</dbReference>
<evidence type="ECO:0000259" key="8">
    <source>
        <dbReference type="PROSITE" id="PS50892"/>
    </source>
</evidence>
<dbReference type="InterPro" id="IPR001680">
    <property type="entry name" value="WD40_rpt"/>
</dbReference>
<dbReference type="STRING" id="436010.A0A166S034"/>
<reference evidence="9" key="1">
    <citation type="journal article" date="2016" name="Mol. Biol. Evol.">
        <title>Comparative Genomics of Early-Diverging Mushroom-Forming Fungi Provides Insights into the Origins of Lignocellulose Decay Capabilities.</title>
        <authorList>
            <person name="Nagy L.G."/>
            <person name="Riley R."/>
            <person name="Tritt A."/>
            <person name="Adam C."/>
            <person name="Daum C."/>
            <person name="Floudas D."/>
            <person name="Sun H."/>
            <person name="Yadav J.S."/>
            <person name="Pangilinan J."/>
            <person name="Larsson K.H."/>
            <person name="Matsuura K."/>
            <person name="Barry K."/>
            <person name="Labutti K."/>
            <person name="Kuo R."/>
            <person name="Ohm R.A."/>
            <person name="Bhattacharya S.S."/>
            <person name="Shirouzu T."/>
            <person name="Yoshinaga Y."/>
            <person name="Martin F.M."/>
            <person name="Grigoriev I.V."/>
            <person name="Hibbett D.S."/>
        </authorList>
    </citation>
    <scope>NUCLEOTIDE SEQUENCE [LARGE SCALE GENOMIC DNA]</scope>
    <source>
        <strain evidence="9">CBS 109695</strain>
    </source>
</reference>
<accession>A0A166S034</accession>
<dbReference type="PROSITE" id="PS50892">
    <property type="entry name" value="V_SNARE"/>
    <property type="match status" value="1"/>
</dbReference>
<dbReference type="SMART" id="SM00320">
    <property type="entry name" value="WD40"/>
    <property type="match status" value="4"/>
</dbReference>
<feature type="region of interest" description="Disordered" evidence="7">
    <location>
        <begin position="446"/>
        <end position="472"/>
    </location>
</feature>
<evidence type="ECO:0000256" key="3">
    <source>
        <dbReference type="ARBA" id="ARBA00022483"/>
    </source>
</evidence>
<evidence type="ECO:0000256" key="7">
    <source>
        <dbReference type="SAM" id="MobiDB-lite"/>
    </source>
</evidence>
<name>A0A166S034_9AGAM</name>
<dbReference type="EMBL" id="KV417501">
    <property type="protein sequence ID" value="KZP28851.1"/>
    <property type="molecule type" value="Genomic_DNA"/>
</dbReference>
<dbReference type="Gene3D" id="2.130.10.10">
    <property type="entry name" value="YVTN repeat-like/Quinoprotein amine dehydrogenase"/>
    <property type="match status" value="1"/>
</dbReference>
<dbReference type="InterPro" id="IPR036322">
    <property type="entry name" value="WD40_repeat_dom_sf"/>
</dbReference>
<dbReference type="GO" id="GO:0045159">
    <property type="term" value="F:myosin II binding"/>
    <property type="evidence" value="ECO:0007669"/>
    <property type="project" value="TreeGrafter"/>
</dbReference>
<dbReference type="GO" id="GO:0019905">
    <property type="term" value="F:syntaxin binding"/>
    <property type="evidence" value="ECO:0007669"/>
    <property type="project" value="TreeGrafter"/>
</dbReference>
<evidence type="ECO:0000256" key="1">
    <source>
        <dbReference type="ARBA" id="ARBA00004496"/>
    </source>
</evidence>
<dbReference type="Pfam" id="PF08596">
    <property type="entry name" value="Lgl_C"/>
    <property type="match status" value="1"/>
</dbReference>